<protein>
    <submittedName>
        <fullName evidence="3">Methylcrotonoyl-CoA carboxylase</fullName>
    </submittedName>
</protein>
<dbReference type="RefSeq" id="WP_206369595.1">
    <property type="nucleotide sequence ID" value="NZ_CAWPTM010000156.1"/>
</dbReference>
<feature type="domain" description="CoA carboxyltransferase C-terminal" evidence="2">
    <location>
        <begin position="277"/>
        <end position="534"/>
    </location>
</feature>
<gene>
    <name evidence="3" type="ORF">JYA62_08740</name>
</gene>
<evidence type="ECO:0000313" key="4">
    <source>
        <dbReference type="Proteomes" id="UP000779070"/>
    </source>
</evidence>
<dbReference type="PROSITE" id="PS50989">
    <property type="entry name" value="COA_CT_CTER"/>
    <property type="match status" value="1"/>
</dbReference>
<organism evidence="3 4">
    <name type="scientific">Vibrio neptunius</name>
    <dbReference type="NCBI Taxonomy" id="170651"/>
    <lineage>
        <taxon>Bacteria</taxon>
        <taxon>Pseudomonadati</taxon>
        <taxon>Pseudomonadota</taxon>
        <taxon>Gammaproteobacteria</taxon>
        <taxon>Vibrionales</taxon>
        <taxon>Vibrionaceae</taxon>
        <taxon>Vibrio</taxon>
    </lineage>
</organism>
<comment type="caution">
    <text evidence="3">The sequence shown here is derived from an EMBL/GenBank/DDBJ whole genome shotgun (WGS) entry which is preliminary data.</text>
</comment>
<dbReference type="Pfam" id="PF01039">
    <property type="entry name" value="Carboxyl_trans"/>
    <property type="match status" value="1"/>
</dbReference>
<proteinExistence type="predicted"/>
<evidence type="ECO:0000259" key="2">
    <source>
        <dbReference type="PROSITE" id="PS50989"/>
    </source>
</evidence>
<dbReference type="InterPro" id="IPR011763">
    <property type="entry name" value="COA_CT_C"/>
</dbReference>
<name>A0ABS3A1N1_9VIBR</name>
<dbReference type="SUPFAM" id="SSF52096">
    <property type="entry name" value="ClpP/crotonase"/>
    <property type="match status" value="2"/>
</dbReference>
<dbReference type="InterPro" id="IPR011762">
    <property type="entry name" value="COA_CT_N"/>
</dbReference>
<dbReference type="PANTHER" id="PTHR22855:SF13">
    <property type="entry name" value="METHYLCROTONOYL-COA CARBOXYLASE BETA CHAIN, MITOCHONDRIAL"/>
    <property type="match status" value="1"/>
</dbReference>
<evidence type="ECO:0000313" key="3">
    <source>
        <dbReference type="EMBL" id="MBN3577764.1"/>
    </source>
</evidence>
<dbReference type="EMBL" id="JAFHLB010000008">
    <property type="protein sequence ID" value="MBN3577764.1"/>
    <property type="molecule type" value="Genomic_DNA"/>
</dbReference>
<dbReference type="Gene3D" id="3.90.226.10">
    <property type="entry name" value="2-enoyl-CoA Hydratase, Chain A, domain 1"/>
    <property type="match status" value="2"/>
</dbReference>
<dbReference type="PANTHER" id="PTHR22855">
    <property type="entry name" value="ACETYL, PROPIONYL, PYRUVATE, AND GLUTACONYL CARBOXYLASE-RELATED"/>
    <property type="match status" value="1"/>
</dbReference>
<feature type="domain" description="CoA carboxyltransferase N-terminal" evidence="1">
    <location>
        <begin position="21"/>
        <end position="277"/>
    </location>
</feature>
<dbReference type="Proteomes" id="UP000779070">
    <property type="component" value="Unassembled WGS sequence"/>
</dbReference>
<keyword evidence="4" id="KW-1185">Reference proteome</keyword>
<reference evidence="3 4" key="1">
    <citation type="submission" date="2021-02" db="EMBL/GenBank/DDBJ databases">
        <title>Draft Genome Sequences of 5 Vibrio neptunius Strains Isolated From of Bivalve Hatcheries.</title>
        <authorList>
            <person name="Galvis F."/>
            <person name="Barja J.L."/>
            <person name="Lemos M.L."/>
            <person name="Balado M."/>
        </authorList>
    </citation>
    <scope>NUCLEOTIDE SEQUENCE [LARGE SCALE GENOMIC DNA]</scope>
    <source>
        <strain evidence="3 4">PP-145.98</strain>
    </source>
</reference>
<dbReference type="PROSITE" id="PS50980">
    <property type="entry name" value="COA_CT_NTER"/>
    <property type="match status" value="1"/>
</dbReference>
<accession>A0ABS3A1N1</accession>
<sequence>MSELVSILDPKTEEAKVNFDGYQAILEKFNQVQSESLALELPSREKQSSRGKLSPRERISKVIDVGTSFFEIGQIAGYKVYEQPLPSAAIVTGVGVINGRKCAIFANDSAVKGGTYYPVTLKKHLRMQSIARKHKLPCIYLVDSGGVFLPLQDDLFPSEHHFGKIFKNIAEMSSLGIAQISAVLGSCTAGGAYIPAMCDETIITKGNGTIFLGGPQLVKAATGVEVDAQSLGGATLHTEVSGVADHYAENEVHALQIVRDLVSRSHQDEPECAPDIAPRDSLYSLEEIPYLLSKDPKKPIIAREILARLLDDSKLVEYKANYGKSIVCGTGHIGGYAAGIIINDGVLFSESAIKATNFMAICAKRKLPIVFIHNINGFMVGKEYEAEGIAKHGAKMVNAISCLRVPTISLIVGGSYGAGNLAMCGRTMEPDFMAMWPNAKTSVVGGVQAAKVMLMMEQEKRQRNGESMTELEQEQFMQPIIDTYEKQGSAMYVGARMNADAIIPPVQTRDWLATCLSLCRHQDMEETNFGIFRM</sequence>
<dbReference type="InterPro" id="IPR034733">
    <property type="entry name" value="AcCoA_carboxyl_beta"/>
</dbReference>
<evidence type="ECO:0000259" key="1">
    <source>
        <dbReference type="PROSITE" id="PS50980"/>
    </source>
</evidence>
<dbReference type="InterPro" id="IPR045190">
    <property type="entry name" value="MCCB/AccD1-like"/>
</dbReference>
<dbReference type="InterPro" id="IPR029045">
    <property type="entry name" value="ClpP/crotonase-like_dom_sf"/>
</dbReference>